<name>A0A1H5MI21_9ACTN</name>
<dbReference type="InterPro" id="IPR003439">
    <property type="entry name" value="ABC_transporter-like_ATP-bd"/>
</dbReference>
<evidence type="ECO:0000256" key="2">
    <source>
        <dbReference type="ARBA" id="ARBA00022692"/>
    </source>
</evidence>
<dbReference type="EMBL" id="FNUC01000003">
    <property type="protein sequence ID" value="SEE88730.1"/>
    <property type="molecule type" value="Genomic_DNA"/>
</dbReference>
<dbReference type="SMART" id="SM00382">
    <property type="entry name" value="AAA"/>
    <property type="match status" value="1"/>
</dbReference>
<feature type="transmembrane region" description="Helical" evidence="8">
    <location>
        <begin position="61"/>
        <end position="81"/>
    </location>
</feature>
<keyword evidence="6 8" id="KW-0472">Membrane</keyword>
<dbReference type="Gene3D" id="3.40.50.300">
    <property type="entry name" value="P-loop containing nucleotide triphosphate hydrolases"/>
    <property type="match status" value="1"/>
</dbReference>
<dbReference type="InterPro" id="IPR036640">
    <property type="entry name" value="ABC1_TM_sf"/>
</dbReference>
<keyword evidence="3" id="KW-0547">Nucleotide-binding</keyword>
<evidence type="ECO:0000313" key="11">
    <source>
        <dbReference type="EMBL" id="SEE88730.1"/>
    </source>
</evidence>
<dbReference type="AlphaFoldDB" id="A0A1H5MI21"/>
<dbReference type="SUPFAM" id="SSF90123">
    <property type="entry name" value="ABC transporter transmembrane region"/>
    <property type="match status" value="1"/>
</dbReference>
<feature type="transmembrane region" description="Helical" evidence="8">
    <location>
        <begin position="139"/>
        <end position="157"/>
    </location>
</feature>
<dbReference type="PROSITE" id="PS50893">
    <property type="entry name" value="ABC_TRANSPORTER_2"/>
    <property type="match status" value="1"/>
</dbReference>
<dbReference type="Pfam" id="PF00005">
    <property type="entry name" value="ABC_tran"/>
    <property type="match status" value="1"/>
</dbReference>
<dbReference type="InterPro" id="IPR003593">
    <property type="entry name" value="AAA+_ATPase"/>
</dbReference>
<keyword evidence="2 8" id="KW-0812">Transmembrane</keyword>
<dbReference type="PANTHER" id="PTHR43394:SF1">
    <property type="entry name" value="ATP-BINDING CASSETTE SUB-FAMILY B MEMBER 10, MITOCHONDRIAL"/>
    <property type="match status" value="1"/>
</dbReference>
<dbReference type="OrthoDB" id="3864787at2"/>
<feature type="transmembrane region" description="Helical" evidence="8">
    <location>
        <begin position="257"/>
        <end position="277"/>
    </location>
</feature>
<feature type="domain" description="ABC transmembrane type-1" evidence="10">
    <location>
        <begin position="25"/>
        <end position="306"/>
    </location>
</feature>
<sequence>MADRTRAPGRRLLREVFRRRRRVLVAGLLAALAGQLGYLATPALVQRAVDDGLEAGAPGRTAGWALAVAGLALVVLAGGAVGERLTRRAANATAQDLRTRLLARAGDVDGAVTARFDRGDLASRAERDVLAVADWVDKLTYWTLALSTIVVVVPAVATLHPRLLIVTAVMAPLVVVTQLIFPPRYAAAAERLAGAHSRRSGAVEELLSAAGAVRGLGGTGRLVRRHAAASGDVTVHTLALARLAAWWASVPPSVPRLAIAAGLLTGGLAVLSGGLSIGGLIAYTSWMTMLTIALSFLVLLVSNRREAEVSGTRIAEVLGTGGGAAAGEAGGGANGSAEVGMTRPSREGAHPTGGHRHTPPTTGDAVLPERGDLLLDDLAARTGGGGEPTPPLRLTAAPGELVVLRGPVGSGKSSLLRVVARLDEPAAGVVRYGGVDVGRADRGEWWARIGYVPQRPLVLTGTVADNIRLGRDASGEEVAWAGRIAGADGFVRALPAGYETAVGERGTTLSGGQVQRLALARALLGRPRVLLLDDVTSAIDVGTERAILDRLRAELPDTAIVAVSHRTQLHDRADRVIDLRVPVTAGSIDG</sequence>
<evidence type="ECO:0000259" key="9">
    <source>
        <dbReference type="PROSITE" id="PS50893"/>
    </source>
</evidence>
<feature type="domain" description="ABC transporter" evidence="9">
    <location>
        <begin position="373"/>
        <end position="588"/>
    </location>
</feature>
<organism evidence="11 12">
    <name type="scientific">Jiangella alba</name>
    <dbReference type="NCBI Taxonomy" id="561176"/>
    <lineage>
        <taxon>Bacteria</taxon>
        <taxon>Bacillati</taxon>
        <taxon>Actinomycetota</taxon>
        <taxon>Actinomycetes</taxon>
        <taxon>Jiangellales</taxon>
        <taxon>Jiangellaceae</taxon>
        <taxon>Jiangella</taxon>
    </lineage>
</organism>
<gene>
    <name evidence="11" type="ORF">SAMN04488561_3179</name>
</gene>
<dbReference type="GO" id="GO:0016887">
    <property type="term" value="F:ATP hydrolysis activity"/>
    <property type="evidence" value="ECO:0007669"/>
    <property type="project" value="InterPro"/>
</dbReference>
<dbReference type="GO" id="GO:0005886">
    <property type="term" value="C:plasma membrane"/>
    <property type="evidence" value="ECO:0007669"/>
    <property type="project" value="UniProtKB-SubCell"/>
</dbReference>
<dbReference type="PROSITE" id="PS50929">
    <property type="entry name" value="ABC_TM1F"/>
    <property type="match status" value="1"/>
</dbReference>
<evidence type="ECO:0000256" key="6">
    <source>
        <dbReference type="ARBA" id="ARBA00023136"/>
    </source>
</evidence>
<reference evidence="12" key="1">
    <citation type="submission" date="2016-10" db="EMBL/GenBank/DDBJ databases">
        <authorList>
            <person name="Varghese N."/>
            <person name="Submissions S."/>
        </authorList>
    </citation>
    <scope>NUCLEOTIDE SEQUENCE [LARGE SCALE GENOMIC DNA]</scope>
    <source>
        <strain evidence="12">DSM 45237</strain>
    </source>
</reference>
<protein>
    <submittedName>
        <fullName evidence="11">ABC-type multidrug transport system, ATPase and permease component</fullName>
    </submittedName>
</protein>
<dbReference type="GO" id="GO:0005524">
    <property type="term" value="F:ATP binding"/>
    <property type="evidence" value="ECO:0007669"/>
    <property type="project" value="UniProtKB-KW"/>
</dbReference>
<evidence type="ECO:0000313" key="12">
    <source>
        <dbReference type="Proteomes" id="UP000181980"/>
    </source>
</evidence>
<feature type="compositionally biased region" description="Gly residues" evidence="7">
    <location>
        <begin position="325"/>
        <end position="334"/>
    </location>
</feature>
<evidence type="ECO:0000256" key="4">
    <source>
        <dbReference type="ARBA" id="ARBA00022840"/>
    </source>
</evidence>
<evidence type="ECO:0000259" key="10">
    <source>
        <dbReference type="PROSITE" id="PS50929"/>
    </source>
</evidence>
<feature type="region of interest" description="Disordered" evidence="7">
    <location>
        <begin position="325"/>
        <end position="366"/>
    </location>
</feature>
<evidence type="ECO:0000256" key="7">
    <source>
        <dbReference type="SAM" id="MobiDB-lite"/>
    </source>
</evidence>
<dbReference type="RefSeq" id="WP_069111752.1">
    <property type="nucleotide sequence ID" value="NZ_FNUC01000003.1"/>
</dbReference>
<dbReference type="Gene3D" id="1.20.1560.10">
    <property type="entry name" value="ABC transporter type 1, transmembrane domain"/>
    <property type="match status" value="1"/>
</dbReference>
<keyword evidence="4" id="KW-0067">ATP-binding</keyword>
<keyword evidence="5 8" id="KW-1133">Transmembrane helix</keyword>
<evidence type="ECO:0000256" key="5">
    <source>
        <dbReference type="ARBA" id="ARBA00022989"/>
    </source>
</evidence>
<accession>A0A1H5MI21</accession>
<feature type="transmembrane region" description="Helical" evidence="8">
    <location>
        <begin position="283"/>
        <end position="301"/>
    </location>
</feature>
<dbReference type="CDD" id="cd07346">
    <property type="entry name" value="ABC_6TM_exporters"/>
    <property type="match status" value="1"/>
</dbReference>
<dbReference type="SUPFAM" id="SSF52540">
    <property type="entry name" value="P-loop containing nucleoside triphosphate hydrolases"/>
    <property type="match status" value="1"/>
</dbReference>
<dbReference type="PANTHER" id="PTHR43394">
    <property type="entry name" value="ATP-DEPENDENT PERMEASE MDL1, MITOCHONDRIAL"/>
    <property type="match status" value="1"/>
</dbReference>
<proteinExistence type="predicted"/>
<evidence type="ECO:0000256" key="3">
    <source>
        <dbReference type="ARBA" id="ARBA00022741"/>
    </source>
</evidence>
<dbReference type="InterPro" id="IPR011527">
    <property type="entry name" value="ABC1_TM_dom"/>
</dbReference>
<dbReference type="GO" id="GO:0015421">
    <property type="term" value="F:ABC-type oligopeptide transporter activity"/>
    <property type="evidence" value="ECO:0007669"/>
    <property type="project" value="TreeGrafter"/>
</dbReference>
<dbReference type="InterPro" id="IPR027417">
    <property type="entry name" value="P-loop_NTPase"/>
</dbReference>
<dbReference type="Proteomes" id="UP000181980">
    <property type="component" value="Unassembled WGS sequence"/>
</dbReference>
<keyword evidence="12" id="KW-1185">Reference proteome</keyword>
<feature type="transmembrane region" description="Helical" evidence="8">
    <location>
        <begin position="163"/>
        <end position="181"/>
    </location>
</feature>
<evidence type="ECO:0000256" key="8">
    <source>
        <dbReference type="SAM" id="Phobius"/>
    </source>
</evidence>
<evidence type="ECO:0000256" key="1">
    <source>
        <dbReference type="ARBA" id="ARBA00004651"/>
    </source>
</evidence>
<dbReference type="STRING" id="561176.SAMN04488561_3179"/>
<dbReference type="Pfam" id="PF00664">
    <property type="entry name" value="ABC_membrane"/>
    <property type="match status" value="1"/>
</dbReference>
<dbReference type="InterPro" id="IPR039421">
    <property type="entry name" value="Type_1_exporter"/>
</dbReference>
<comment type="subcellular location">
    <subcellularLocation>
        <location evidence="1">Cell membrane</location>
        <topology evidence="1">Multi-pass membrane protein</topology>
    </subcellularLocation>
</comment>